<keyword evidence="2" id="KW-1185">Reference proteome</keyword>
<evidence type="ECO:0000313" key="2">
    <source>
        <dbReference type="Proteomes" id="UP000019485"/>
    </source>
</evidence>
<dbReference type="AlphaFoldDB" id="W9DZA7"/>
<sequence>MIDRGRPVEAAEGYQVGDIVRLSAEPVEVVVSRVTVRTVFVEWPWRTVDPGHHWDGRMGFPRDPDHHDWRGTPWRMEPDGRGLSARDVCIVGVPETFARVELIEHFDPPAAFGWIPRPEWLLGLRPLEFAADLEAGFAFYLDDPEPVEIEVVTRISTSKS</sequence>
<protein>
    <submittedName>
        <fullName evidence="1">Uncharacterized protein</fullName>
    </submittedName>
</protein>
<accession>W9DZA7</accession>
<name>W9DZA7_9ACTN</name>
<dbReference type="HOGENOM" id="CLU_144187_0_0_11"/>
<dbReference type="Proteomes" id="UP000019485">
    <property type="component" value="Unassembled WGS sequence"/>
</dbReference>
<dbReference type="OrthoDB" id="4544554at2"/>
<gene>
    <name evidence="1" type="ORF">ActroDRAFT_0179</name>
</gene>
<organism evidence="1 2">
    <name type="scientific">Actinospica robiniae DSM 44927</name>
    <dbReference type="NCBI Taxonomy" id="479430"/>
    <lineage>
        <taxon>Bacteria</taxon>
        <taxon>Bacillati</taxon>
        <taxon>Actinomycetota</taxon>
        <taxon>Actinomycetes</taxon>
        <taxon>Catenulisporales</taxon>
        <taxon>Actinospicaceae</taxon>
        <taxon>Actinospica</taxon>
    </lineage>
</organism>
<dbReference type="EMBL" id="AZAN01000001">
    <property type="protein sequence ID" value="ETA71153.1"/>
    <property type="molecule type" value="Genomic_DNA"/>
</dbReference>
<dbReference type="RefSeq" id="WP_034260482.1">
    <property type="nucleotide sequence ID" value="NZ_KI632511.1"/>
</dbReference>
<reference evidence="1 2" key="1">
    <citation type="submission" date="2013-08" db="EMBL/GenBank/DDBJ databases">
        <authorList>
            <consortium name="DOE Joint Genome Institute"/>
            <person name="Eisen J."/>
            <person name="Huntemann M."/>
            <person name="Han J."/>
            <person name="Chen A."/>
            <person name="Kyrpides N."/>
            <person name="Mavromatis K."/>
            <person name="Markowitz V."/>
            <person name="Palaniappan K."/>
            <person name="Ivanova N."/>
            <person name="Schaumberg A."/>
            <person name="Pati A."/>
            <person name="Liolios K."/>
            <person name="Nordberg H.P."/>
            <person name="Cantor M.N."/>
            <person name="Hua S.X."/>
            <person name="Woyke T."/>
        </authorList>
    </citation>
    <scope>NUCLEOTIDE SEQUENCE [LARGE SCALE GENOMIC DNA]</scope>
    <source>
        <strain evidence="1 2">DSM 44927</strain>
    </source>
</reference>
<proteinExistence type="predicted"/>
<evidence type="ECO:0000313" key="1">
    <source>
        <dbReference type="EMBL" id="ETA71153.1"/>
    </source>
</evidence>
<comment type="caution">
    <text evidence="1">The sequence shown here is derived from an EMBL/GenBank/DDBJ whole genome shotgun (WGS) entry which is preliminary data.</text>
</comment>